<proteinExistence type="predicted"/>
<evidence type="ECO:0000313" key="2">
    <source>
        <dbReference type="EMBL" id="KPU73859.1"/>
    </source>
</evidence>
<sequence length="701" mass="78144">MFRFYKLYSLYVNNMTGGLTWPREWCLCEKLPRAMLHIPVEPRSLRCEVCGLARRPRDLALAASSEEEAAQAASEPSTTANPSTPSDPSKKLSRGKDVRVKVAVKAQKPKPKSNCPANCVKCGGVSVGGEVTAAPEDDKEKVYSGRHGLYKKPKKKVCRRPLPDRRQKKEPSAPPPSSPSPPPPPSQSESPQEDMPALVAMAHEVFNRPYHLRRRWPSGYRNLLVSDFIPLNSPITDSSGGAISKRSSMRPGNPPSSHSSRPLPPLSKVLANILAKQNTVTAREKGGGLVPPKPRDSLDADSELATQFSPFDQYEGPSEDALVVSSAREMLHRPMSLHIEPRTDLPNNRIGTDGFERRTGYGSTPISSPCKKPSTLNAKPFSDSMRRSIFESANKISSSTSSSSKNSSMSSDSSTPSILQKSFKFCDVGEEKQDKIPSKKQQNDSSTTFVSIIDKIFWAPKCPDDNSDEEFKSLDREQLDELKDMMRSLSLDDHGIHSAVNDVSSNKTDTDAEYSKRVSMQEDESSRDRDILGSSTPGTRSRTISVREPRIKSPKCGKCGRHCVAPRKYNRKPEKHHSNSSSTFNLRSKERSPCIIHGSSDDLPQRLLKELMITKKIEDAIRKKLNSIRRDIVQYKLLEPDENIMWTSPEINSEEKAAEQKKPKFQSKIPKFQVPGRRLCKMHYNPSAAKRNEALLNKKPE</sequence>
<gene>
    <name evidence="2" type="primary">Dana\GF26437</name>
    <name evidence="2" type="ORF">GF26437</name>
</gene>
<accession>A0A0P8XG12</accession>
<feature type="region of interest" description="Disordered" evidence="1">
    <location>
        <begin position="569"/>
        <end position="589"/>
    </location>
</feature>
<dbReference type="OrthoDB" id="7873011at2759"/>
<dbReference type="Proteomes" id="UP000007801">
    <property type="component" value="Unassembled WGS sequence"/>
</dbReference>
<feature type="compositionally biased region" description="Low complexity" evidence="1">
    <location>
        <begin position="62"/>
        <end position="80"/>
    </location>
</feature>
<feature type="compositionally biased region" description="Polar residues" evidence="1">
    <location>
        <begin position="533"/>
        <end position="544"/>
    </location>
</feature>
<reference evidence="2 3" key="1">
    <citation type="journal article" date="2007" name="Nature">
        <title>Evolution of genes and genomes on the Drosophila phylogeny.</title>
        <authorList>
            <consortium name="Drosophila 12 Genomes Consortium"/>
            <person name="Clark A.G."/>
            <person name="Eisen M.B."/>
            <person name="Smith D.R."/>
            <person name="Bergman C.M."/>
            <person name="Oliver B."/>
            <person name="Markow T.A."/>
            <person name="Kaufman T.C."/>
            <person name="Kellis M."/>
            <person name="Gelbart W."/>
            <person name="Iyer V.N."/>
            <person name="Pollard D.A."/>
            <person name="Sackton T.B."/>
            <person name="Larracuente A.M."/>
            <person name="Singh N.D."/>
            <person name="Abad J.P."/>
            <person name="Abt D.N."/>
            <person name="Adryan B."/>
            <person name="Aguade M."/>
            <person name="Akashi H."/>
            <person name="Anderson W.W."/>
            <person name="Aquadro C.F."/>
            <person name="Ardell D.H."/>
            <person name="Arguello R."/>
            <person name="Artieri C.G."/>
            <person name="Barbash D.A."/>
            <person name="Barker D."/>
            <person name="Barsanti P."/>
            <person name="Batterham P."/>
            <person name="Batzoglou S."/>
            <person name="Begun D."/>
            <person name="Bhutkar A."/>
            <person name="Blanco E."/>
            <person name="Bosak S.A."/>
            <person name="Bradley R.K."/>
            <person name="Brand A.D."/>
            <person name="Brent M.R."/>
            <person name="Brooks A.N."/>
            <person name="Brown R.H."/>
            <person name="Butlin R.K."/>
            <person name="Caggese C."/>
            <person name="Calvi B.R."/>
            <person name="Bernardo de Carvalho A."/>
            <person name="Caspi A."/>
            <person name="Castrezana S."/>
            <person name="Celniker S.E."/>
            <person name="Chang J.L."/>
            <person name="Chapple C."/>
            <person name="Chatterji S."/>
            <person name="Chinwalla A."/>
            <person name="Civetta A."/>
            <person name="Clifton S.W."/>
            <person name="Comeron J.M."/>
            <person name="Costello J.C."/>
            <person name="Coyne J.A."/>
            <person name="Daub J."/>
            <person name="David R.G."/>
            <person name="Delcher A.L."/>
            <person name="Delehaunty K."/>
            <person name="Do C.B."/>
            <person name="Ebling H."/>
            <person name="Edwards K."/>
            <person name="Eickbush T."/>
            <person name="Evans J.D."/>
            <person name="Filipski A."/>
            <person name="Findeiss S."/>
            <person name="Freyhult E."/>
            <person name="Fulton L."/>
            <person name="Fulton R."/>
            <person name="Garcia A.C."/>
            <person name="Gardiner A."/>
            <person name="Garfield D.A."/>
            <person name="Garvin B.E."/>
            <person name="Gibson G."/>
            <person name="Gilbert D."/>
            <person name="Gnerre S."/>
            <person name="Godfrey J."/>
            <person name="Good R."/>
            <person name="Gotea V."/>
            <person name="Gravely B."/>
            <person name="Greenberg A.J."/>
            <person name="Griffiths-Jones S."/>
            <person name="Gross S."/>
            <person name="Guigo R."/>
            <person name="Gustafson E.A."/>
            <person name="Haerty W."/>
            <person name="Hahn M.W."/>
            <person name="Halligan D.L."/>
            <person name="Halpern A.L."/>
            <person name="Halter G.M."/>
            <person name="Han M.V."/>
            <person name="Heger A."/>
            <person name="Hillier L."/>
            <person name="Hinrichs A.S."/>
            <person name="Holmes I."/>
            <person name="Hoskins R.A."/>
            <person name="Hubisz M.J."/>
            <person name="Hultmark D."/>
            <person name="Huntley M.A."/>
            <person name="Jaffe D.B."/>
            <person name="Jagadeeshan S."/>
            <person name="Jeck W.R."/>
            <person name="Johnson J."/>
            <person name="Jones C.D."/>
            <person name="Jordan W.C."/>
            <person name="Karpen G.H."/>
            <person name="Kataoka E."/>
            <person name="Keightley P.D."/>
            <person name="Kheradpour P."/>
            <person name="Kirkness E.F."/>
            <person name="Koerich L.B."/>
            <person name="Kristiansen K."/>
            <person name="Kudrna D."/>
            <person name="Kulathinal R.J."/>
            <person name="Kumar S."/>
            <person name="Kwok R."/>
            <person name="Lander E."/>
            <person name="Langley C.H."/>
            <person name="Lapoint R."/>
            <person name="Lazzaro B.P."/>
            <person name="Lee S.J."/>
            <person name="Levesque L."/>
            <person name="Li R."/>
            <person name="Lin C.F."/>
            <person name="Lin M.F."/>
            <person name="Lindblad-Toh K."/>
            <person name="Llopart A."/>
            <person name="Long M."/>
            <person name="Low L."/>
            <person name="Lozovsky E."/>
            <person name="Lu J."/>
            <person name="Luo M."/>
            <person name="Machado C.A."/>
            <person name="Makalowski W."/>
            <person name="Marzo M."/>
            <person name="Matsuda M."/>
            <person name="Matzkin L."/>
            <person name="McAllister B."/>
            <person name="McBride C.S."/>
            <person name="McKernan B."/>
            <person name="McKernan K."/>
            <person name="Mendez-Lago M."/>
            <person name="Minx P."/>
            <person name="Mollenhauer M.U."/>
            <person name="Montooth K."/>
            <person name="Mount S.M."/>
            <person name="Mu X."/>
            <person name="Myers E."/>
            <person name="Negre B."/>
            <person name="Newfeld S."/>
            <person name="Nielsen R."/>
            <person name="Noor M.A."/>
            <person name="O'Grady P."/>
            <person name="Pachter L."/>
            <person name="Papaceit M."/>
            <person name="Parisi M.J."/>
            <person name="Parisi M."/>
            <person name="Parts L."/>
            <person name="Pedersen J.S."/>
            <person name="Pesole G."/>
            <person name="Phillippy A.M."/>
            <person name="Ponting C.P."/>
            <person name="Pop M."/>
            <person name="Porcelli D."/>
            <person name="Powell J.R."/>
            <person name="Prohaska S."/>
            <person name="Pruitt K."/>
            <person name="Puig M."/>
            <person name="Quesneville H."/>
            <person name="Ram K.R."/>
            <person name="Rand D."/>
            <person name="Rasmussen M.D."/>
            <person name="Reed L.K."/>
            <person name="Reenan R."/>
            <person name="Reily A."/>
            <person name="Remington K.A."/>
            <person name="Rieger T.T."/>
            <person name="Ritchie M.G."/>
            <person name="Robin C."/>
            <person name="Rogers Y.H."/>
            <person name="Rohde C."/>
            <person name="Rozas J."/>
            <person name="Rubenfield M.J."/>
            <person name="Ruiz A."/>
            <person name="Russo S."/>
            <person name="Salzberg S.L."/>
            <person name="Sanchez-Gracia A."/>
            <person name="Saranga D.J."/>
            <person name="Sato H."/>
            <person name="Schaeffer S.W."/>
            <person name="Schatz M.C."/>
            <person name="Schlenke T."/>
            <person name="Schwartz R."/>
            <person name="Segarra C."/>
            <person name="Singh R.S."/>
            <person name="Sirot L."/>
            <person name="Sirota M."/>
            <person name="Sisneros N.B."/>
            <person name="Smith C.D."/>
            <person name="Smith T.F."/>
            <person name="Spieth J."/>
            <person name="Stage D.E."/>
            <person name="Stark A."/>
            <person name="Stephan W."/>
            <person name="Strausberg R.L."/>
            <person name="Strempel S."/>
            <person name="Sturgill D."/>
            <person name="Sutton G."/>
            <person name="Sutton G.G."/>
            <person name="Tao W."/>
            <person name="Teichmann S."/>
            <person name="Tobari Y.N."/>
            <person name="Tomimura Y."/>
            <person name="Tsolas J.M."/>
            <person name="Valente V.L."/>
            <person name="Venter E."/>
            <person name="Venter J.C."/>
            <person name="Vicario S."/>
            <person name="Vieira F.G."/>
            <person name="Vilella A.J."/>
            <person name="Villasante A."/>
            <person name="Walenz B."/>
            <person name="Wang J."/>
            <person name="Wasserman M."/>
            <person name="Watts T."/>
            <person name="Wilson D."/>
            <person name="Wilson R.K."/>
            <person name="Wing R.A."/>
            <person name="Wolfner M.F."/>
            <person name="Wong A."/>
            <person name="Wong G.K."/>
            <person name="Wu C.I."/>
            <person name="Wu G."/>
            <person name="Yamamoto D."/>
            <person name="Yang H.P."/>
            <person name="Yang S.P."/>
            <person name="Yorke J.A."/>
            <person name="Yoshida K."/>
            <person name="Zdobnov E."/>
            <person name="Zhang P."/>
            <person name="Zhang Y."/>
            <person name="Zimin A.V."/>
            <person name="Baldwin J."/>
            <person name="Abdouelleil A."/>
            <person name="Abdulkadir J."/>
            <person name="Abebe A."/>
            <person name="Abera B."/>
            <person name="Abreu J."/>
            <person name="Acer S.C."/>
            <person name="Aftuck L."/>
            <person name="Alexander A."/>
            <person name="An P."/>
            <person name="Anderson E."/>
            <person name="Anderson S."/>
            <person name="Arachi H."/>
            <person name="Azer M."/>
            <person name="Bachantsang P."/>
            <person name="Barry A."/>
            <person name="Bayul T."/>
            <person name="Berlin A."/>
            <person name="Bessette D."/>
            <person name="Bloom T."/>
            <person name="Blye J."/>
            <person name="Boguslavskiy L."/>
            <person name="Bonnet C."/>
            <person name="Boukhgalter B."/>
            <person name="Bourzgui I."/>
            <person name="Brown A."/>
            <person name="Cahill P."/>
            <person name="Channer S."/>
            <person name="Cheshatsang Y."/>
            <person name="Chuda L."/>
            <person name="Citroen M."/>
            <person name="Collymore A."/>
            <person name="Cooke P."/>
            <person name="Costello M."/>
            <person name="D'Aco K."/>
            <person name="Daza R."/>
            <person name="De Haan G."/>
            <person name="DeGray S."/>
            <person name="DeMaso C."/>
            <person name="Dhargay N."/>
            <person name="Dooley K."/>
            <person name="Dooley E."/>
            <person name="Doricent M."/>
            <person name="Dorje P."/>
            <person name="Dorjee K."/>
            <person name="Dupes A."/>
            <person name="Elong R."/>
            <person name="Falk J."/>
            <person name="Farina A."/>
            <person name="Faro S."/>
            <person name="Ferguson D."/>
            <person name="Fisher S."/>
            <person name="Foley C.D."/>
            <person name="Franke A."/>
            <person name="Friedrich D."/>
            <person name="Gadbois L."/>
            <person name="Gearin G."/>
            <person name="Gearin C.R."/>
            <person name="Giannoukos G."/>
            <person name="Goode T."/>
            <person name="Graham J."/>
            <person name="Grandbois E."/>
            <person name="Grewal S."/>
            <person name="Gyaltsen K."/>
            <person name="Hafez N."/>
            <person name="Hagos B."/>
            <person name="Hall J."/>
            <person name="Henson C."/>
            <person name="Hollinger A."/>
            <person name="Honan T."/>
            <person name="Huard M.D."/>
            <person name="Hughes L."/>
            <person name="Hurhula B."/>
            <person name="Husby M.E."/>
            <person name="Kamat A."/>
            <person name="Kanga B."/>
            <person name="Kashin S."/>
            <person name="Khazanovich D."/>
            <person name="Kisner P."/>
            <person name="Lance K."/>
            <person name="Lara M."/>
            <person name="Lee W."/>
            <person name="Lennon N."/>
            <person name="Letendre F."/>
            <person name="LeVine R."/>
            <person name="Lipovsky A."/>
            <person name="Liu X."/>
            <person name="Liu J."/>
            <person name="Liu S."/>
            <person name="Lokyitsang T."/>
            <person name="Lokyitsang Y."/>
            <person name="Lubonja R."/>
            <person name="Lui A."/>
            <person name="MacDonald P."/>
            <person name="Magnisalis V."/>
            <person name="Maru K."/>
            <person name="Matthews C."/>
            <person name="McCusker W."/>
            <person name="McDonough S."/>
            <person name="Mehta T."/>
            <person name="Meldrim J."/>
            <person name="Meneus L."/>
            <person name="Mihai O."/>
            <person name="Mihalev A."/>
            <person name="Mihova T."/>
            <person name="Mittelman R."/>
            <person name="Mlenga V."/>
            <person name="Montmayeur A."/>
            <person name="Mulrain L."/>
            <person name="Navidi A."/>
            <person name="Naylor J."/>
            <person name="Negash T."/>
            <person name="Nguyen T."/>
            <person name="Nguyen N."/>
            <person name="Nicol R."/>
            <person name="Norbu C."/>
            <person name="Norbu N."/>
            <person name="Novod N."/>
            <person name="O'Neill B."/>
            <person name="Osman S."/>
            <person name="Markiewicz E."/>
            <person name="Oyono O.L."/>
            <person name="Patti C."/>
            <person name="Phunkhang P."/>
            <person name="Pierre F."/>
            <person name="Priest M."/>
            <person name="Raghuraman S."/>
            <person name="Rege F."/>
            <person name="Reyes R."/>
            <person name="Rise C."/>
            <person name="Rogov P."/>
            <person name="Ross K."/>
            <person name="Ryan E."/>
            <person name="Settipalli S."/>
            <person name="Shea T."/>
            <person name="Sherpa N."/>
            <person name="Shi L."/>
            <person name="Shih D."/>
            <person name="Sparrow T."/>
            <person name="Spaulding J."/>
            <person name="Stalker J."/>
            <person name="Stange-Thomann N."/>
            <person name="Stavropoulos S."/>
            <person name="Stone C."/>
            <person name="Strader C."/>
            <person name="Tesfaye S."/>
            <person name="Thomson T."/>
            <person name="Thoulutsang Y."/>
            <person name="Thoulutsang D."/>
            <person name="Topham K."/>
            <person name="Topping I."/>
            <person name="Tsamla T."/>
            <person name="Vassiliev H."/>
            <person name="Vo A."/>
            <person name="Wangchuk T."/>
            <person name="Wangdi T."/>
            <person name="Weiand M."/>
            <person name="Wilkinson J."/>
            <person name="Wilson A."/>
            <person name="Yadav S."/>
            <person name="Young G."/>
            <person name="Yu Q."/>
            <person name="Zembek L."/>
            <person name="Zhong D."/>
            <person name="Zimmer A."/>
            <person name="Zwirko Z."/>
            <person name="Jaffe D.B."/>
            <person name="Alvarez P."/>
            <person name="Brockman W."/>
            <person name="Butler J."/>
            <person name="Chin C."/>
            <person name="Gnerre S."/>
            <person name="Grabherr M."/>
            <person name="Kleber M."/>
            <person name="Mauceli E."/>
            <person name="MacCallum I."/>
        </authorList>
    </citation>
    <scope>NUCLEOTIDE SEQUENCE [LARGE SCALE GENOMIC DNA]</scope>
    <source>
        <strain evidence="3">Tucson 14024-0371.13</strain>
    </source>
</reference>
<feature type="compositionally biased region" description="Basic and acidic residues" evidence="1">
    <location>
        <begin position="508"/>
        <end position="531"/>
    </location>
</feature>
<evidence type="ECO:0000256" key="1">
    <source>
        <dbReference type="SAM" id="MobiDB-lite"/>
    </source>
</evidence>
<keyword evidence="3" id="KW-1185">Reference proteome</keyword>
<feature type="compositionally biased region" description="Basic and acidic residues" evidence="1">
    <location>
        <begin position="161"/>
        <end position="171"/>
    </location>
</feature>
<feature type="compositionally biased region" description="Low complexity" evidence="1">
    <location>
        <begin position="392"/>
        <end position="417"/>
    </location>
</feature>
<dbReference type="STRING" id="7217.A0A0P8XG12"/>
<feature type="region of interest" description="Disordered" evidence="1">
    <location>
        <begin position="499"/>
        <end position="546"/>
    </location>
</feature>
<feature type="region of interest" description="Disordered" evidence="1">
    <location>
        <begin position="62"/>
        <end position="98"/>
    </location>
</feature>
<feature type="compositionally biased region" description="Basic residues" evidence="1">
    <location>
        <begin position="148"/>
        <end position="159"/>
    </location>
</feature>
<dbReference type="EMBL" id="CH902620">
    <property type="protein sequence ID" value="KPU73859.1"/>
    <property type="molecule type" value="Genomic_DNA"/>
</dbReference>
<name>A0A0P8XG12_DROAN</name>
<feature type="region of interest" description="Disordered" evidence="1">
    <location>
        <begin position="340"/>
        <end position="417"/>
    </location>
</feature>
<dbReference type="AlphaFoldDB" id="A0A0P8XG12"/>
<feature type="compositionally biased region" description="Basic and acidic residues" evidence="1">
    <location>
        <begin position="88"/>
        <end position="98"/>
    </location>
</feature>
<dbReference type="InParanoid" id="A0A0P8XG12"/>
<feature type="compositionally biased region" description="Pro residues" evidence="1">
    <location>
        <begin position="172"/>
        <end position="186"/>
    </location>
</feature>
<feature type="region of interest" description="Disordered" evidence="1">
    <location>
        <begin position="145"/>
        <end position="194"/>
    </location>
</feature>
<evidence type="ECO:0000313" key="3">
    <source>
        <dbReference type="Proteomes" id="UP000007801"/>
    </source>
</evidence>
<feature type="region of interest" description="Disordered" evidence="1">
    <location>
        <begin position="234"/>
        <end position="265"/>
    </location>
</feature>
<feature type="region of interest" description="Disordered" evidence="1">
    <location>
        <begin position="279"/>
        <end position="299"/>
    </location>
</feature>
<organism evidence="2 3">
    <name type="scientific">Drosophila ananassae</name>
    <name type="common">Fruit fly</name>
    <dbReference type="NCBI Taxonomy" id="7217"/>
    <lineage>
        <taxon>Eukaryota</taxon>
        <taxon>Metazoa</taxon>
        <taxon>Ecdysozoa</taxon>
        <taxon>Arthropoda</taxon>
        <taxon>Hexapoda</taxon>
        <taxon>Insecta</taxon>
        <taxon>Pterygota</taxon>
        <taxon>Neoptera</taxon>
        <taxon>Endopterygota</taxon>
        <taxon>Diptera</taxon>
        <taxon>Brachycera</taxon>
        <taxon>Muscomorpha</taxon>
        <taxon>Ephydroidea</taxon>
        <taxon>Drosophilidae</taxon>
        <taxon>Drosophila</taxon>
        <taxon>Sophophora</taxon>
    </lineage>
</organism>
<protein>
    <submittedName>
        <fullName evidence="2">Uncharacterized protein</fullName>
    </submittedName>
</protein>